<feature type="domain" description="Luciferase-like" evidence="1">
    <location>
        <begin position="26"/>
        <end position="228"/>
    </location>
</feature>
<sequence>MGDESGTRGGLPGGVGLWGGFLDRLPVAEAVAAVRDVEHAGIGTVWLQEYSGVDPFVRAALYLQATDRLTVALGVATIHARDPEAMVAAASTLHEAFPGRFGLGLGASHRHLAEARGGAYARPLSAMREYLAAMDAAAGRRTLPPRFLGALGPRMIELAGSATDGLHTYFAPVAHTAAAREAVGDGAWIAPSQMVSIGEPEAVRHYLQLCLGMPNYRQNLHRFGFSEEDLDTTGDRLVDALAVSDDPSALRTRLDEQRAAGADHVALQLVPPPPSATVLERVAAGLVP</sequence>
<dbReference type="RefSeq" id="WP_378289422.1">
    <property type="nucleotide sequence ID" value="NZ_JBHSON010000099.1"/>
</dbReference>
<dbReference type="InterPro" id="IPR036661">
    <property type="entry name" value="Luciferase-like_sf"/>
</dbReference>
<name>A0ABW1AEG7_9ACTN</name>
<proteinExistence type="predicted"/>
<evidence type="ECO:0000313" key="2">
    <source>
        <dbReference type="EMBL" id="MFC5752930.1"/>
    </source>
</evidence>
<accession>A0ABW1AEG7</accession>
<comment type="caution">
    <text evidence="2">The sequence shown here is derived from an EMBL/GenBank/DDBJ whole genome shotgun (WGS) entry which is preliminary data.</text>
</comment>
<dbReference type="InterPro" id="IPR019922">
    <property type="entry name" value="Lucif-like_OxRdatse_MSMEG_4141"/>
</dbReference>
<dbReference type="InterPro" id="IPR011251">
    <property type="entry name" value="Luciferase-like_dom"/>
</dbReference>
<dbReference type="Proteomes" id="UP001596074">
    <property type="component" value="Unassembled WGS sequence"/>
</dbReference>
<gene>
    <name evidence="2" type="ORF">ACFPZN_45575</name>
</gene>
<dbReference type="Pfam" id="PF00296">
    <property type="entry name" value="Bac_luciferase"/>
    <property type="match status" value="1"/>
</dbReference>
<dbReference type="EMBL" id="JBHSON010000099">
    <property type="protein sequence ID" value="MFC5752930.1"/>
    <property type="molecule type" value="Genomic_DNA"/>
</dbReference>
<keyword evidence="3" id="KW-1185">Reference proteome</keyword>
<dbReference type="PANTHER" id="PTHR43244:SF2">
    <property type="entry name" value="CONSERVED HYPOTHETICAL ALANINE AND PROLINE-RICH PROTEIN"/>
    <property type="match status" value="1"/>
</dbReference>
<dbReference type="NCBIfam" id="TIGR03620">
    <property type="entry name" value="F420_MSMEG_4141"/>
    <property type="match status" value="1"/>
</dbReference>
<dbReference type="SUPFAM" id="SSF51679">
    <property type="entry name" value="Bacterial luciferase-like"/>
    <property type="match status" value="1"/>
</dbReference>
<dbReference type="InterPro" id="IPR050564">
    <property type="entry name" value="F420-G6PD/mer"/>
</dbReference>
<dbReference type="CDD" id="cd01097">
    <property type="entry name" value="Tetrahydromethanopterin_reductase"/>
    <property type="match status" value="1"/>
</dbReference>
<dbReference type="Gene3D" id="3.20.20.30">
    <property type="entry name" value="Luciferase-like domain"/>
    <property type="match status" value="1"/>
</dbReference>
<organism evidence="2 3">
    <name type="scientific">Actinomadura rugatobispora</name>
    <dbReference type="NCBI Taxonomy" id="1994"/>
    <lineage>
        <taxon>Bacteria</taxon>
        <taxon>Bacillati</taxon>
        <taxon>Actinomycetota</taxon>
        <taxon>Actinomycetes</taxon>
        <taxon>Streptosporangiales</taxon>
        <taxon>Thermomonosporaceae</taxon>
        <taxon>Actinomadura</taxon>
    </lineage>
</organism>
<evidence type="ECO:0000313" key="3">
    <source>
        <dbReference type="Proteomes" id="UP001596074"/>
    </source>
</evidence>
<dbReference type="PANTHER" id="PTHR43244">
    <property type="match status" value="1"/>
</dbReference>
<protein>
    <submittedName>
        <fullName evidence="2">TIGR03620 family F420-dependent LLM class oxidoreductase</fullName>
    </submittedName>
</protein>
<evidence type="ECO:0000259" key="1">
    <source>
        <dbReference type="Pfam" id="PF00296"/>
    </source>
</evidence>
<reference evidence="3" key="1">
    <citation type="journal article" date="2019" name="Int. J. Syst. Evol. Microbiol.">
        <title>The Global Catalogue of Microorganisms (GCM) 10K type strain sequencing project: providing services to taxonomists for standard genome sequencing and annotation.</title>
        <authorList>
            <consortium name="The Broad Institute Genomics Platform"/>
            <consortium name="The Broad Institute Genome Sequencing Center for Infectious Disease"/>
            <person name="Wu L."/>
            <person name="Ma J."/>
        </authorList>
    </citation>
    <scope>NUCLEOTIDE SEQUENCE [LARGE SCALE GENOMIC DNA]</scope>
    <source>
        <strain evidence="3">KCTC 42087</strain>
    </source>
</reference>